<dbReference type="EMBL" id="JAGKQH010000006">
    <property type="protein sequence ID" value="KAG6596456.1"/>
    <property type="molecule type" value="Genomic_DNA"/>
</dbReference>
<protein>
    <recommendedName>
        <fullName evidence="2">AB hydrolase-1 domain-containing protein</fullName>
    </recommendedName>
</protein>
<evidence type="ECO:0000259" key="2">
    <source>
        <dbReference type="Pfam" id="PF00561"/>
    </source>
</evidence>
<name>A0AAV6NF97_9ROSI</name>
<dbReference type="InterPro" id="IPR000073">
    <property type="entry name" value="AB_hydrolase_1"/>
</dbReference>
<dbReference type="Pfam" id="PF00561">
    <property type="entry name" value="Abhydrolase_1"/>
    <property type="match status" value="1"/>
</dbReference>
<gene>
    <name evidence="3" type="ORF">SDJN03_09636</name>
</gene>
<dbReference type="AlphaFoldDB" id="A0AAV6NF97"/>
<accession>A0AAV6NF97</accession>
<keyword evidence="4" id="KW-1185">Reference proteome</keyword>
<feature type="non-terminal residue" evidence="3">
    <location>
        <position position="1"/>
    </location>
</feature>
<dbReference type="Proteomes" id="UP000685013">
    <property type="component" value="Chromosome 6"/>
</dbReference>
<sequence>MFQYAATVHSRWTPFSNLRTTYRPVRYPAIRDVERSCTSLSWPLKRRANRRWTEFDVSEVVEGVSIQLPMSEIRGSSSWSEEFASLVEDSGIRYMAEPIGISSPSYESTRSDFQVESRNYESEESESLKDQVKGFAVAWGEILLELGRGCRDIVQQNLITEDSYVAQKLRGPCANVLARLSFLNEFLPEDRDPVYAWPVIFFVSILAFTVICVNNRHESFSRPIMKVRDHPPSASRILLPDGRHLAYDVLGVSADRARFFIIAPHSFLSSRFAGIPGVKSSLLEEFGICLVAYDLPGFGESDPHPNRNLNSSALDMLHLADAVSINGKFWVLGYSEGAMHAWAALRYIPDRIAGTVMVAPMINPYEKSMTREELRRTWESWGPRKRFLYFLARRFPRFLSYFYRRSFLSGRHEEIDRQLSLSLGKKDEVLIEDPKFREFWYRNVEESIRQKNVKPFVEETMLLVSNWGFSLADLRVQRKCQRTGILPWLKSLYSQEECELAGFVGPIHIWQGIDDKVVPPSMTDYIGRILPAAILHKLSNEGHFSYLYFCDECHRQIFSTIFGPPKGPVDRRERTEASPLEGNTGGEIASTIDLTVK</sequence>
<evidence type="ECO:0000256" key="1">
    <source>
        <dbReference type="SAM" id="MobiDB-lite"/>
    </source>
</evidence>
<comment type="caution">
    <text evidence="3">The sequence shown here is derived from an EMBL/GenBank/DDBJ whole genome shotgun (WGS) entry which is preliminary data.</text>
</comment>
<organism evidence="3 4">
    <name type="scientific">Cucurbita argyrosperma subsp. sororia</name>
    <dbReference type="NCBI Taxonomy" id="37648"/>
    <lineage>
        <taxon>Eukaryota</taxon>
        <taxon>Viridiplantae</taxon>
        <taxon>Streptophyta</taxon>
        <taxon>Embryophyta</taxon>
        <taxon>Tracheophyta</taxon>
        <taxon>Spermatophyta</taxon>
        <taxon>Magnoliopsida</taxon>
        <taxon>eudicotyledons</taxon>
        <taxon>Gunneridae</taxon>
        <taxon>Pentapetalae</taxon>
        <taxon>rosids</taxon>
        <taxon>fabids</taxon>
        <taxon>Cucurbitales</taxon>
        <taxon>Cucurbitaceae</taxon>
        <taxon>Cucurbiteae</taxon>
        <taxon>Cucurbita</taxon>
    </lineage>
</organism>
<evidence type="ECO:0000313" key="4">
    <source>
        <dbReference type="Proteomes" id="UP000685013"/>
    </source>
</evidence>
<proteinExistence type="predicted"/>
<evidence type="ECO:0000313" key="3">
    <source>
        <dbReference type="EMBL" id="KAG6596456.1"/>
    </source>
</evidence>
<dbReference type="PANTHER" id="PTHR45763">
    <property type="entry name" value="HYDROLASE, ALPHA/BETA FOLD FAMILY PROTEIN, EXPRESSED-RELATED"/>
    <property type="match status" value="1"/>
</dbReference>
<feature type="region of interest" description="Disordered" evidence="1">
    <location>
        <begin position="566"/>
        <end position="586"/>
    </location>
</feature>
<dbReference type="PANTHER" id="PTHR45763:SF8">
    <property type="entry name" value="ALPHA_BETA-HYDROLASES SUPERFAMILY PROTEIN"/>
    <property type="match status" value="1"/>
</dbReference>
<reference evidence="3 4" key="1">
    <citation type="journal article" date="2021" name="Hortic Res">
        <title>The domestication of Cucurbita argyrosperma as revealed by the genome of its wild relative.</title>
        <authorList>
            <person name="Barrera-Redondo J."/>
            <person name="Sanchez-de la Vega G."/>
            <person name="Aguirre-Liguori J.A."/>
            <person name="Castellanos-Morales G."/>
            <person name="Gutierrez-Guerrero Y.T."/>
            <person name="Aguirre-Dugua X."/>
            <person name="Aguirre-Planter E."/>
            <person name="Tenaillon M.I."/>
            <person name="Lira-Saade R."/>
            <person name="Eguiarte L.E."/>
        </authorList>
    </citation>
    <scope>NUCLEOTIDE SEQUENCE [LARGE SCALE GENOMIC DNA]</scope>
    <source>
        <strain evidence="3">JBR-2021</strain>
    </source>
</reference>
<feature type="domain" description="AB hydrolase-1" evidence="2">
    <location>
        <begin position="278"/>
        <end position="547"/>
    </location>
</feature>